<proteinExistence type="inferred from homology"/>
<comment type="similarity">
    <text evidence="2">Belongs to the SURF6 family.</text>
</comment>
<keyword evidence="7" id="KW-1185">Reference proteome</keyword>
<evidence type="ECO:0000259" key="5">
    <source>
        <dbReference type="Pfam" id="PF04935"/>
    </source>
</evidence>
<feature type="compositionally biased region" description="Acidic residues" evidence="4">
    <location>
        <begin position="56"/>
        <end position="69"/>
    </location>
</feature>
<dbReference type="GO" id="GO:0042274">
    <property type="term" value="P:ribosomal small subunit biogenesis"/>
    <property type="evidence" value="ECO:0007669"/>
    <property type="project" value="TreeGrafter"/>
</dbReference>
<dbReference type="PANTHER" id="PTHR14369">
    <property type="entry name" value="SURFEIT LOCUS PROTEIN 6"/>
    <property type="match status" value="1"/>
</dbReference>
<feature type="compositionally biased region" description="Basic residues" evidence="4">
    <location>
        <begin position="110"/>
        <end position="121"/>
    </location>
</feature>
<dbReference type="InterPro" id="IPR029190">
    <property type="entry name" value="Rrp14/SURF6_C"/>
</dbReference>
<dbReference type="EMBL" id="OV725081">
    <property type="protein sequence ID" value="CAH1402597.1"/>
    <property type="molecule type" value="Genomic_DNA"/>
</dbReference>
<feature type="compositionally biased region" description="Basic residues" evidence="4">
    <location>
        <begin position="282"/>
        <end position="304"/>
    </location>
</feature>
<name>A0A9P0MU35_NEZVI</name>
<evidence type="ECO:0000313" key="6">
    <source>
        <dbReference type="EMBL" id="CAH1402597.1"/>
    </source>
</evidence>
<dbReference type="OrthoDB" id="6628870at2759"/>
<evidence type="ECO:0000256" key="3">
    <source>
        <dbReference type="ARBA" id="ARBA00023242"/>
    </source>
</evidence>
<gene>
    <name evidence="6" type="ORF">NEZAVI_LOCUS11382</name>
</gene>
<dbReference type="GO" id="GO:0003677">
    <property type="term" value="F:DNA binding"/>
    <property type="evidence" value="ECO:0007669"/>
    <property type="project" value="TreeGrafter"/>
</dbReference>
<evidence type="ECO:0000256" key="4">
    <source>
        <dbReference type="SAM" id="MobiDB-lite"/>
    </source>
</evidence>
<feature type="compositionally biased region" description="Basic and acidic residues" evidence="4">
    <location>
        <begin position="150"/>
        <end position="161"/>
    </location>
</feature>
<dbReference type="InterPro" id="IPR007019">
    <property type="entry name" value="SURF6"/>
</dbReference>
<comment type="subcellular location">
    <subcellularLocation>
        <location evidence="1">Nucleus</location>
    </subcellularLocation>
</comment>
<feature type="domain" description="Ribosomal RNA-processing protein 14/surfeit locus protein 6 C-terminal" evidence="5">
    <location>
        <begin position="113"/>
        <end position="293"/>
    </location>
</feature>
<feature type="region of interest" description="Disordered" evidence="4">
    <location>
        <begin position="248"/>
        <end position="304"/>
    </location>
</feature>
<dbReference type="GO" id="GO:0003723">
    <property type="term" value="F:RNA binding"/>
    <property type="evidence" value="ECO:0007669"/>
    <property type="project" value="TreeGrafter"/>
</dbReference>
<evidence type="ECO:0000313" key="7">
    <source>
        <dbReference type="Proteomes" id="UP001152798"/>
    </source>
</evidence>
<dbReference type="Pfam" id="PF04935">
    <property type="entry name" value="SURF6"/>
    <property type="match status" value="1"/>
</dbReference>
<keyword evidence="3" id="KW-0539">Nucleus</keyword>
<accession>A0A9P0MU35</accession>
<dbReference type="GO" id="GO:0042273">
    <property type="term" value="P:ribosomal large subunit biogenesis"/>
    <property type="evidence" value="ECO:0007669"/>
    <property type="project" value="TreeGrafter"/>
</dbReference>
<reference evidence="6" key="1">
    <citation type="submission" date="2022-01" db="EMBL/GenBank/DDBJ databases">
        <authorList>
            <person name="King R."/>
        </authorList>
    </citation>
    <scope>NUCLEOTIDE SEQUENCE</scope>
</reference>
<feature type="region of interest" description="Disordered" evidence="4">
    <location>
        <begin position="48"/>
        <end position="79"/>
    </location>
</feature>
<feature type="region of interest" description="Disordered" evidence="4">
    <location>
        <begin position="108"/>
        <end position="161"/>
    </location>
</feature>
<protein>
    <recommendedName>
        <fullName evidence="5">Ribosomal RNA-processing protein 14/surfeit locus protein 6 C-terminal domain-containing protein</fullName>
    </recommendedName>
</protein>
<dbReference type="GO" id="GO:0005730">
    <property type="term" value="C:nucleolus"/>
    <property type="evidence" value="ECO:0007669"/>
    <property type="project" value="TreeGrafter"/>
</dbReference>
<evidence type="ECO:0000256" key="2">
    <source>
        <dbReference type="ARBA" id="ARBA00005904"/>
    </source>
</evidence>
<organism evidence="6 7">
    <name type="scientific">Nezara viridula</name>
    <name type="common">Southern green stink bug</name>
    <name type="synonym">Cimex viridulus</name>
    <dbReference type="NCBI Taxonomy" id="85310"/>
    <lineage>
        <taxon>Eukaryota</taxon>
        <taxon>Metazoa</taxon>
        <taxon>Ecdysozoa</taxon>
        <taxon>Arthropoda</taxon>
        <taxon>Hexapoda</taxon>
        <taxon>Insecta</taxon>
        <taxon>Pterygota</taxon>
        <taxon>Neoptera</taxon>
        <taxon>Paraneoptera</taxon>
        <taxon>Hemiptera</taxon>
        <taxon>Heteroptera</taxon>
        <taxon>Panheteroptera</taxon>
        <taxon>Pentatomomorpha</taxon>
        <taxon>Pentatomoidea</taxon>
        <taxon>Pentatomidae</taxon>
        <taxon>Pentatominae</taxon>
        <taxon>Nezara</taxon>
    </lineage>
</organism>
<sequence length="304" mass="35640">MADMFKQSIISSSFKLLELKEKKILNSITDADLLCGYINKFLPHKFTTNHGKNNQIEEDSENDGLEIPDEPAQSENTVVKTSRAKTIEELYKRIETLRGKRTNYKEKLLKKGLKNRLKKKQKLEERKNLKKKNIKLEKLKSEDSSSETGNDTKDTLIKEQPEENSITFNKFLLSESDQIQKPRSDPKSLLTKLEKKKLKLKKLELKGKKEKLTEIKSKEAWDTAIQKVEGVKIKDDIELLKKSVSKIKNRKNKSKKKWEEREKLVESKKEKVQKKRQENIVKKRKERSKKRTKVLVKKGRILPK</sequence>
<evidence type="ECO:0000256" key="1">
    <source>
        <dbReference type="ARBA" id="ARBA00004123"/>
    </source>
</evidence>
<feature type="compositionally biased region" description="Basic and acidic residues" evidence="4">
    <location>
        <begin position="257"/>
        <end position="281"/>
    </location>
</feature>
<dbReference type="AlphaFoldDB" id="A0A9P0MU35"/>
<dbReference type="PANTHER" id="PTHR14369:SF0">
    <property type="entry name" value="SURFEIT LOCUS PROTEIN 6"/>
    <property type="match status" value="1"/>
</dbReference>
<dbReference type="Proteomes" id="UP001152798">
    <property type="component" value="Chromosome 5"/>
</dbReference>
<feature type="compositionally biased region" description="Basic and acidic residues" evidence="4">
    <location>
        <begin position="134"/>
        <end position="143"/>
    </location>
</feature>